<dbReference type="PANTHER" id="PTHR37471:SF1">
    <property type="entry name" value="AB HYDROLASE-1 DOMAIN-CONTAINING PROTEIN"/>
    <property type="match status" value="1"/>
</dbReference>
<dbReference type="EMBL" id="CCYA01000243">
    <property type="protein sequence ID" value="CEH14485.1"/>
    <property type="molecule type" value="Genomic_DNA"/>
</dbReference>
<organism evidence="3 4">
    <name type="scientific">Ceraceosorus bombacis</name>
    <dbReference type="NCBI Taxonomy" id="401625"/>
    <lineage>
        <taxon>Eukaryota</taxon>
        <taxon>Fungi</taxon>
        <taxon>Dikarya</taxon>
        <taxon>Basidiomycota</taxon>
        <taxon>Ustilaginomycotina</taxon>
        <taxon>Exobasidiomycetes</taxon>
        <taxon>Ceraceosorales</taxon>
        <taxon>Ceraceosoraceae</taxon>
        <taxon>Ceraceosorus</taxon>
    </lineage>
</organism>
<feature type="compositionally biased region" description="Polar residues" evidence="1">
    <location>
        <begin position="171"/>
        <end position="185"/>
    </location>
</feature>
<feature type="transmembrane region" description="Helical" evidence="2">
    <location>
        <begin position="66"/>
        <end position="84"/>
    </location>
</feature>
<evidence type="ECO:0000313" key="4">
    <source>
        <dbReference type="Proteomes" id="UP000054845"/>
    </source>
</evidence>
<evidence type="ECO:0000256" key="2">
    <source>
        <dbReference type="SAM" id="Phobius"/>
    </source>
</evidence>
<accession>A0A0P1BEE1</accession>
<reference evidence="3 4" key="1">
    <citation type="submission" date="2014-09" db="EMBL/GenBank/DDBJ databases">
        <authorList>
            <person name="Magalhaes I.L.F."/>
            <person name="Oliveira U."/>
            <person name="Santos F.R."/>
            <person name="Vidigal T.H.D.A."/>
            <person name="Brescovit A.D."/>
            <person name="Santos A.J."/>
        </authorList>
    </citation>
    <scope>NUCLEOTIDE SEQUENCE [LARGE SCALE GENOMIC DNA]</scope>
</reference>
<feature type="region of interest" description="Disordered" evidence="1">
    <location>
        <begin position="133"/>
        <end position="191"/>
    </location>
</feature>
<proteinExistence type="predicted"/>
<feature type="region of interest" description="Disordered" evidence="1">
    <location>
        <begin position="299"/>
        <end position="353"/>
    </location>
</feature>
<dbReference type="SUPFAM" id="SSF53474">
    <property type="entry name" value="alpha/beta-Hydrolases"/>
    <property type="match status" value="1"/>
</dbReference>
<dbReference type="STRING" id="401625.A0A0P1BEE1"/>
<keyword evidence="2" id="KW-0472">Membrane</keyword>
<feature type="transmembrane region" description="Helical" evidence="2">
    <location>
        <begin position="23"/>
        <end position="46"/>
    </location>
</feature>
<dbReference type="AlphaFoldDB" id="A0A0P1BEE1"/>
<keyword evidence="2" id="KW-1133">Transmembrane helix</keyword>
<keyword evidence="4" id="KW-1185">Reference proteome</keyword>
<protein>
    <submittedName>
        <fullName evidence="3">Uncharacterized protein</fullName>
    </submittedName>
</protein>
<feature type="compositionally biased region" description="Pro residues" evidence="1">
    <location>
        <begin position="299"/>
        <end position="323"/>
    </location>
</feature>
<dbReference type="Proteomes" id="UP000054845">
    <property type="component" value="Unassembled WGS sequence"/>
</dbReference>
<keyword evidence="2" id="KW-0812">Transmembrane</keyword>
<dbReference type="PANTHER" id="PTHR37471">
    <property type="entry name" value="UNNAMED PRODUCT"/>
    <property type="match status" value="1"/>
</dbReference>
<evidence type="ECO:0000256" key="1">
    <source>
        <dbReference type="SAM" id="MobiDB-lite"/>
    </source>
</evidence>
<name>A0A0P1BEE1_9BASI</name>
<dbReference type="OrthoDB" id="6431331at2759"/>
<sequence>MVSASPSEAASTMLHLSTLGVQAVIWMIWSVTPLSYLYLAGSYAAYKGQLPSWMPPHPFPRLHYGYLFYALCEVVFSFYHAYLVTKVQQPGPPPNFSKKLLRTVLIRALETGMDDEDEDEDVNADISGTISRAESMERLGGSESNAARNGMRMRRRERTTSGSSDVKALGSGSTSPIPLSQTPSRAPSPIAGHSRLRASSVLPSFAVARPLDKDDVRARRFRDELAMWFIDARPEDVTARAVERWLAWSLYAKELEEVEVEAENSRVIREQHASATLRRGLPRLSSGATVAAAVDNVMPPTPTISPPPSPLPPSHESFPPSPMPGREDFGESRRAHQRAEEIGRKLDEEDQTSTEAVEAARTAAEYAAGWSKPGARLEFLLWCREMFEARQGFEFPRRATSWNESVGEDEESIKNAPHARAMRLTIDPVRVQSRPLACYLFANALSRFTVMRAKSNGFSLEQEGRLRYLIRRPPRWTRQLAEARDARTASLHRPIIFLHGLGIGLGQYSTLINQLATSHLASPHPILVPLFPATSQDIFDDNFLNPVGHHEMTATLRVIIQKEHWHRCGITILSHSMGTIVGSWLVKSLGALVRRMCIVDPVCFSLWVPVVIGNFLYNKPDTPVRHLMRYFVGTELGTAHALSRHFNWASNILWPREEIQNLLSPHHTRIYLSEQDAILDAKANRRYLRSFGMKDASEGGGLTMAKGAAHGEVLMAGGRHMRDILAWLDEPDA</sequence>
<feature type="compositionally biased region" description="Basic and acidic residues" evidence="1">
    <location>
        <begin position="325"/>
        <end position="347"/>
    </location>
</feature>
<dbReference type="Gene3D" id="3.40.50.1820">
    <property type="entry name" value="alpha/beta hydrolase"/>
    <property type="match status" value="1"/>
</dbReference>
<evidence type="ECO:0000313" key="3">
    <source>
        <dbReference type="EMBL" id="CEH14485.1"/>
    </source>
</evidence>
<dbReference type="InterPro" id="IPR029058">
    <property type="entry name" value="AB_hydrolase_fold"/>
</dbReference>